<protein>
    <submittedName>
        <fullName evidence="1">Uncharacterized protein</fullName>
    </submittedName>
</protein>
<dbReference type="EMBL" id="JBEDUW010000004">
    <property type="protein sequence ID" value="KAK9931540.1"/>
    <property type="molecule type" value="Genomic_DNA"/>
</dbReference>
<sequence length="99" mass="11832">MMRFMATPVRHGREDGGFVQLGFTGRRRRVGIDGERKFLGNLRSSTTTYRAGHTEEVATGWALKWNNSDERRSGIEKQRLAKRRRTMEEQRHRLNWWLW</sequence>
<name>A0AAW1X585_RUBAR</name>
<accession>A0AAW1X585</accession>
<comment type="caution">
    <text evidence="1">The sequence shown here is derived from an EMBL/GenBank/DDBJ whole genome shotgun (WGS) entry which is preliminary data.</text>
</comment>
<dbReference type="Proteomes" id="UP001457282">
    <property type="component" value="Unassembled WGS sequence"/>
</dbReference>
<proteinExistence type="predicted"/>
<evidence type="ECO:0000313" key="2">
    <source>
        <dbReference type="Proteomes" id="UP001457282"/>
    </source>
</evidence>
<reference evidence="1 2" key="1">
    <citation type="journal article" date="2023" name="G3 (Bethesda)">
        <title>A chromosome-length genome assembly and annotation of blackberry (Rubus argutus, cv. 'Hillquist').</title>
        <authorList>
            <person name="Bruna T."/>
            <person name="Aryal R."/>
            <person name="Dudchenko O."/>
            <person name="Sargent D.J."/>
            <person name="Mead D."/>
            <person name="Buti M."/>
            <person name="Cavallini A."/>
            <person name="Hytonen T."/>
            <person name="Andres J."/>
            <person name="Pham M."/>
            <person name="Weisz D."/>
            <person name="Mascagni F."/>
            <person name="Usai G."/>
            <person name="Natali L."/>
            <person name="Bassil N."/>
            <person name="Fernandez G.E."/>
            <person name="Lomsadze A."/>
            <person name="Armour M."/>
            <person name="Olukolu B."/>
            <person name="Poorten T."/>
            <person name="Britton C."/>
            <person name="Davik J."/>
            <person name="Ashrafi H."/>
            <person name="Aiden E.L."/>
            <person name="Borodovsky M."/>
            <person name="Worthington M."/>
        </authorList>
    </citation>
    <scope>NUCLEOTIDE SEQUENCE [LARGE SCALE GENOMIC DNA]</scope>
    <source>
        <strain evidence="1">PI 553951</strain>
    </source>
</reference>
<gene>
    <name evidence="1" type="ORF">M0R45_018814</name>
</gene>
<keyword evidence="2" id="KW-1185">Reference proteome</keyword>
<evidence type="ECO:0000313" key="1">
    <source>
        <dbReference type="EMBL" id="KAK9931540.1"/>
    </source>
</evidence>
<dbReference type="AlphaFoldDB" id="A0AAW1X585"/>
<organism evidence="1 2">
    <name type="scientific">Rubus argutus</name>
    <name type="common">Southern blackberry</name>
    <dbReference type="NCBI Taxonomy" id="59490"/>
    <lineage>
        <taxon>Eukaryota</taxon>
        <taxon>Viridiplantae</taxon>
        <taxon>Streptophyta</taxon>
        <taxon>Embryophyta</taxon>
        <taxon>Tracheophyta</taxon>
        <taxon>Spermatophyta</taxon>
        <taxon>Magnoliopsida</taxon>
        <taxon>eudicotyledons</taxon>
        <taxon>Gunneridae</taxon>
        <taxon>Pentapetalae</taxon>
        <taxon>rosids</taxon>
        <taxon>fabids</taxon>
        <taxon>Rosales</taxon>
        <taxon>Rosaceae</taxon>
        <taxon>Rosoideae</taxon>
        <taxon>Rosoideae incertae sedis</taxon>
        <taxon>Rubus</taxon>
    </lineage>
</organism>